<feature type="binding site" evidence="7">
    <location>
        <position position="29"/>
    </location>
    <ligand>
        <name>phosphoenolpyruvate</name>
        <dbReference type="ChEBI" id="CHEBI:58702"/>
    </ligand>
</feature>
<feature type="binding site" evidence="7">
    <location>
        <position position="176"/>
    </location>
    <ligand>
        <name>3-phosphoshikimate</name>
        <dbReference type="ChEBI" id="CHEBI:145989"/>
    </ligand>
</feature>
<feature type="binding site" evidence="7">
    <location>
        <position position="174"/>
    </location>
    <ligand>
        <name>3-phosphoshikimate</name>
        <dbReference type="ChEBI" id="CHEBI:145989"/>
    </ligand>
</feature>
<evidence type="ECO:0000256" key="4">
    <source>
        <dbReference type="ARBA" id="ARBA00022679"/>
    </source>
</evidence>
<comment type="pathway">
    <text evidence="1 7">Metabolic intermediate biosynthesis; chorismate biosynthesis; chorismate from D-erythrose 4-phosphate and phosphoenolpyruvate: step 6/7.</text>
</comment>
<dbReference type="GO" id="GO:0009073">
    <property type="term" value="P:aromatic amino acid family biosynthetic process"/>
    <property type="evidence" value="ECO:0007669"/>
    <property type="project" value="UniProtKB-KW"/>
</dbReference>
<feature type="binding site" evidence="7">
    <location>
        <position position="175"/>
    </location>
    <ligand>
        <name>3-phosphoshikimate</name>
        <dbReference type="ChEBI" id="CHEBI:145989"/>
    </ligand>
</feature>
<keyword evidence="3 7" id="KW-0028">Amino-acid biosynthesis</keyword>
<accession>A0A6G9H6W7</accession>
<feature type="binding site" evidence="7">
    <location>
        <position position="389"/>
    </location>
    <ligand>
        <name>phosphoenolpyruvate</name>
        <dbReference type="ChEBI" id="CHEBI:58702"/>
    </ligand>
</feature>
<dbReference type="InterPro" id="IPR001986">
    <property type="entry name" value="Enolpyruvate_Tfrase_dom"/>
</dbReference>
<dbReference type="InterPro" id="IPR023193">
    <property type="entry name" value="EPSP_synthase_CS"/>
</dbReference>
<dbReference type="InterPro" id="IPR013792">
    <property type="entry name" value="RNA3'P_cycl/enolpyr_Trfase_a/b"/>
</dbReference>
<dbReference type="RefSeq" id="WP_167034564.1">
    <property type="nucleotide sequence ID" value="NZ_CP050177.1"/>
</dbReference>
<keyword evidence="7" id="KW-0963">Cytoplasm</keyword>
<name>A0A6G9H6W7_9ACTN</name>
<feature type="binding site" evidence="7">
    <location>
        <position position="348"/>
    </location>
    <ligand>
        <name>phosphoenolpyruvate</name>
        <dbReference type="ChEBI" id="CHEBI:58702"/>
    </ligand>
</feature>
<feature type="binding site" evidence="7">
    <location>
        <position position="344"/>
    </location>
    <ligand>
        <name>3-phosphoshikimate</name>
        <dbReference type="ChEBI" id="CHEBI:145989"/>
    </ligand>
</feature>
<sequence length="452" mass="46247">MSVRPPDPAGPPRPAPSSAPFTARVPGSKSITNRALLLAAAAVGTTRLRAPLVSDDTLAFRTALTGVGVRVDAAPHDAYWDVTGGGGAPAGGGRIWCADAGTAARFLPPFAAAGSGTFVFDGSAQLRARPSRPLTDALTRLGATVRTAPDGSLPLVVDAAGLDGGGLTLDGSLSSQYLSGLLMAAPLFRTPLVVDVAGLVSRPYVDMTLALMRHFGTEAAEGPDGRIEVRPGGYEAADLTVEPDASTASYLFAAAAVTGRTVTVPGLGAGSLQGDLRFVEVLRRAGARVEVTWDATTVTGTGRLRGGFDVDMGDISDTFMTLAAIAPLADAPVTIRGIGHARLKESDRIAVVARNLAACGVVTETGPDRLTVHPGRPEPALIACHRDHRIAMAFSVLGLGAPGVLTLDDPDCVGKTFPGFHAELNRLCPEYEPPAPGALATSGAAAPAPHRQ</sequence>
<dbReference type="InterPro" id="IPR006264">
    <property type="entry name" value="EPSP_synthase"/>
</dbReference>
<evidence type="ECO:0000256" key="8">
    <source>
        <dbReference type="SAM" id="MobiDB-lite"/>
    </source>
</evidence>
<dbReference type="GO" id="GO:0003866">
    <property type="term" value="F:3-phosphoshikimate 1-carboxyvinyltransferase activity"/>
    <property type="evidence" value="ECO:0007669"/>
    <property type="project" value="UniProtKB-UniRule"/>
</dbReference>
<dbReference type="Proteomes" id="UP000501179">
    <property type="component" value="Chromosome"/>
</dbReference>
<feature type="binding site" evidence="7">
    <location>
        <position position="176"/>
    </location>
    <ligand>
        <name>phosphoenolpyruvate</name>
        <dbReference type="ChEBI" id="CHEBI:58702"/>
    </ligand>
</feature>
<dbReference type="CDD" id="cd01556">
    <property type="entry name" value="EPSP_synthase"/>
    <property type="match status" value="1"/>
</dbReference>
<keyword evidence="11" id="KW-1185">Reference proteome</keyword>
<comment type="subcellular location">
    <subcellularLocation>
        <location evidence="7">Cytoplasm</location>
    </subcellularLocation>
</comment>
<dbReference type="NCBIfam" id="TIGR01356">
    <property type="entry name" value="aroA"/>
    <property type="match status" value="1"/>
</dbReference>
<evidence type="ECO:0000259" key="9">
    <source>
        <dbReference type="Pfam" id="PF00275"/>
    </source>
</evidence>
<comment type="subunit">
    <text evidence="7">Monomer.</text>
</comment>
<comment type="function">
    <text evidence="7">Catalyzes the transfer of the enolpyruvyl moiety of phosphoenolpyruvate (PEP) to the 5-hydroxyl of shikimate-3-phosphate (S3P) to produce enolpyruvyl shikimate-3-phosphate and inorganic phosphate.</text>
</comment>
<dbReference type="HAMAP" id="MF_00210">
    <property type="entry name" value="EPSP_synth"/>
    <property type="match status" value="1"/>
</dbReference>
<evidence type="ECO:0000256" key="7">
    <source>
        <dbReference type="HAMAP-Rule" id="MF_00210"/>
    </source>
</evidence>
<feature type="domain" description="Enolpyruvate transferase" evidence="9">
    <location>
        <begin position="24"/>
        <end position="424"/>
    </location>
</feature>
<feature type="binding site" evidence="7">
    <location>
        <position position="415"/>
    </location>
    <ligand>
        <name>phosphoenolpyruvate</name>
        <dbReference type="ChEBI" id="CHEBI:58702"/>
    </ligand>
</feature>
<evidence type="ECO:0000256" key="6">
    <source>
        <dbReference type="ARBA" id="ARBA00044633"/>
    </source>
</evidence>
<dbReference type="UniPathway" id="UPA00053">
    <property type="reaction ID" value="UER00089"/>
</dbReference>
<evidence type="ECO:0000256" key="3">
    <source>
        <dbReference type="ARBA" id="ARBA00022605"/>
    </source>
</evidence>
<dbReference type="Gene3D" id="3.65.10.10">
    <property type="entry name" value="Enolpyruvate transferase domain"/>
    <property type="match status" value="2"/>
</dbReference>
<dbReference type="GO" id="GO:0005737">
    <property type="term" value="C:cytoplasm"/>
    <property type="evidence" value="ECO:0007669"/>
    <property type="project" value="UniProtKB-SubCell"/>
</dbReference>
<evidence type="ECO:0000313" key="10">
    <source>
        <dbReference type="EMBL" id="QIQ05961.1"/>
    </source>
</evidence>
<comment type="caution">
    <text evidence="7">Lacks conserved residue(s) required for the propagation of feature annotation.</text>
</comment>
<feature type="binding site" evidence="7">
    <location>
        <position position="101"/>
    </location>
    <ligand>
        <name>phosphoenolpyruvate</name>
        <dbReference type="ChEBI" id="CHEBI:58702"/>
    </ligand>
</feature>
<dbReference type="PANTHER" id="PTHR21090:SF5">
    <property type="entry name" value="PENTAFUNCTIONAL AROM POLYPEPTIDE"/>
    <property type="match status" value="1"/>
</dbReference>
<dbReference type="PIRSF" id="PIRSF000505">
    <property type="entry name" value="EPSPS"/>
    <property type="match status" value="1"/>
</dbReference>
<evidence type="ECO:0000256" key="1">
    <source>
        <dbReference type="ARBA" id="ARBA00004811"/>
    </source>
</evidence>
<feature type="binding site" evidence="7">
    <location>
        <position position="129"/>
    </location>
    <ligand>
        <name>phosphoenolpyruvate</name>
        <dbReference type="ChEBI" id="CHEBI:58702"/>
    </ligand>
</feature>
<reference evidence="10 11" key="1">
    <citation type="submission" date="2020-03" db="EMBL/GenBank/DDBJ databases">
        <title>A novel species.</title>
        <authorList>
            <person name="Gao J."/>
        </authorList>
    </citation>
    <scope>NUCLEOTIDE SEQUENCE [LARGE SCALE GENOMIC DNA]</scope>
    <source>
        <strain evidence="10 11">QMT-12</strain>
    </source>
</reference>
<feature type="binding site" evidence="7">
    <location>
        <position position="34"/>
    </location>
    <ligand>
        <name>3-phosphoshikimate</name>
        <dbReference type="ChEBI" id="CHEBI:145989"/>
    </ligand>
</feature>
<evidence type="ECO:0000256" key="5">
    <source>
        <dbReference type="ARBA" id="ARBA00023141"/>
    </source>
</evidence>
<feature type="binding site" evidence="7">
    <location>
        <position position="317"/>
    </location>
    <ligand>
        <name>3-phosphoshikimate</name>
        <dbReference type="ChEBI" id="CHEBI:145989"/>
    </ligand>
</feature>
<dbReference type="InterPro" id="IPR036968">
    <property type="entry name" value="Enolpyruvate_Tfrase_sf"/>
</dbReference>
<keyword evidence="4 7" id="KW-0808">Transferase</keyword>
<dbReference type="PANTHER" id="PTHR21090">
    <property type="entry name" value="AROM/DEHYDROQUINATE SYNTHASE"/>
    <property type="match status" value="1"/>
</dbReference>
<comment type="similarity">
    <text evidence="2 7">Belongs to the EPSP synthase family.</text>
</comment>
<feature type="binding site" evidence="7">
    <location>
        <position position="201"/>
    </location>
    <ligand>
        <name>3-phosphoshikimate</name>
        <dbReference type="ChEBI" id="CHEBI:145989"/>
    </ligand>
</feature>
<dbReference type="KEGG" id="slia:HA039_29900"/>
<keyword evidence="5 7" id="KW-0057">Aromatic amino acid biosynthesis</keyword>
<dbReference type="EMBL" id="CP050177">
    <property type="protein sequence ID" value="QIQ05961.1"/>
    <property type="molecule type" value="Genomic_DNA"/>
</dbReference>
<proteinExistence type="inferred from homology"/>
<feature type="region of interest" description="Disordered" evidence="8">
    <location>
        <begin position="1"/>
        <end position="25"/>
    </location>
</feature>
<feature type="active site" description="Proton acceptor" evidence="7">
    <location>
        <position position="317"/>
    </location>
</feature>
<dbReference type="GO" id="GO:0009423">
    <property type="term" value="P:chorismate biosynthetic process"/>
    <property type="evidence" value="ECO:0007669"/>
    <property type="project" value="UniProtKB-UniRule"/>
</dbReference>
<dbReference type="Pfam" id="PF00275">
    <property type="entry name" value="EPSP_synthase"/>
    <property type="match status" value="1"/>
</dbReference>
<dbReference type="GO" id="GO:0008652">
    <property type="term" value="P:amino acid biosynthetic process"/>
    <property type="evidence" value="ECO:0007669"/>
    <property type="project" value="UniProtKB-KW"/>
</dbReference>
<feature type="binding site" evidence="7">
    <location>
        <position position="29"/>
    </location>
    <ligand>
        <name>3-phosphoshikimate</name>
        <dbReference type="ChEBI" id="CHEBI:145989"/>
    </ligand>
</feature>
<feature type="compositionally biased region" description="Pro residues" evidence="8">
    <location>
        <begin position="1"/>
        <end position="17"/>
    </location>
</feature>
<dbReference type="EC" id="2.5.1.19" evidence="7"/>
<gene>
    <name evidence="7 10" type="primary">aroA</name>
    <name evidence="10" type="ORF">HA039_29900</name>
</gene>
<protein>
    <recommendedName>
        <fullName evidence="7">3-phosphoshikimate 1-carboxyvinyltransferase</fullName>
        <ecNumber evidence="7">2.5.1.19</ecNumber>
    </recommendedName>
    <alternativeName>
        <fullName evidence="7">5-enolpyruvylshikimate-3-phosphate synthase</fullName>
        <shortName evidence="7">EPSP synthase</shortName>
        <shortName evidence="7">EPSPS</shortName>
    </alternativeName>
</protein>
<dbReference type="SUPFAM" id="SSF55205">
    <property type="entry name" value="EPT/RTPC-like"/>
    <property type="match status" value="1"/>
</dbReference>
<dbReference type="AlphaFoldDB" id="A0A6G9H6W7"/>
<comment type="catalytic activity">
    <reaction evidence="6">
        <text>3-phosphoshikimate + phosphoenolpyruvate = 5-O-(1-carboxyvinyl)-3-phosphoshikimate + phosphate</text>
        <dbReference type="Rhea" id="RHEA:21256"/>
        <dbReference type="ChEBI" id="CHEBI:43474"/>
        <dbReference type="ChEBI" id="CHEBI:57701"/>
        <dbReference type="ChEBI" id="CHEBI:58702"/>
        <dbReference type="ChEBI" id="CHEBI:145989"/>
        <dbReference type="EC" id="2.5.1.19"/>
    </reaction>
    <physiologicalReaction direction="left-to-right" evidence="6">
        <dbReference type="Rhea" id="RHEA:21257"/>
    </physiologicalReaction>
</comment>
<evidence type="ECO:0000256" key="2">
    <source>
        <dbReference type="ARBA" id="ARBA00009948"/>
    </source>
</evidence>
<evidence type="ECO:0000313" key="11">
    <source>
        <dbReference type="Proteomes" id="UP000501179"/>
    </source>
</evidence>
<organism evidence="10 11">
    <name type="scientific">Streptomyces liangshanensis</name>
    <dbReference type="NCBI Taxonomy" id="2717324"/>
    <lineage>
        <taxon>Bacteria</taxon>
        <taxon>Bacillati</taxon>
        <taxon>Actinomycetota</taxon>
        <taxon>Actinomycetes</taxon>
        <taxon>Kitasatosporales</taxon>
        <taxon>Streptomycetaceae</taxon>
        <taxon>Streptomyces</taxon>
    </lineage>
</organism>
<feature type="binding site" evidence="7">
    <location>
        <position position="30"/>
    </location>
    <ligand>
        <name>3-phosphoshikimate</name>
        <dbReference type="ChEBI" id="CHEBI:145989"/>
    </ligand>
</feature>
<dbReference type="PROSITE" id="PS00885">
    <property type="entry name" value="EPSP_SYNTHASE_2"/>
    <property type="match status" value="1"/>
</dbReference>